<dbReference type="AlphaFoldDB" id="A0A8J6F6N5"/>
<sequence>MGAYPDIAVLNVCPGPVQSKVVENACTEEYKTSVGTKTDQSHKMATDRCVRLLLVAAANDLKETWISDQPYLILYYLWQYAPTWGWWLTQKGGQKRIQNFKSGIDADSTFAFSKKTS</sequence>
<keyword evidence="2" id="KW-1185">Reference proteome</keyword>
<proteinExistence type="predicted"/>
<name>A0A8J6F6N5_ELECQ</name>
<dbReference type="OrthoDB" id="1933717at2759"/>
<dbReference type="EMBL" id="WNTK01000006">
    <property type="protein sequence ID" value="KAG9481290.1"/>
    <property type="molecule type" value="Genomic_DNA"/>
</dbReference>
<dbReference type="InterPro" id="IPR053011">
    <property type="entry name" value="SDR_family_member_7"/>
</dbReference>
<dbReference type="PANTHER" id="PTHR44269">
    <property type="entry name" value="DEHYDROGENASE/REDUCTASE SDR FAMILY MEMBER 7-RELATED"/>
    <property type="match status" value="1"/>
</dbReference>
<dbReference type="Proteomes" id="UP000770717">
    <property type="component" value="Unassembled WGS sequence"/>
</dbReference>
<reference evidence="1" key="1">
    <citation type="thesis" date="2020" institute="ProQuest LLC" country="789 East Eisenhower Parkway, Ann Arbor, MI, USA">
        <title>Comparative Genomics and Chromosome Evolution.</title>
        <authorList>
            <person name="Mudd A.B."/>
        </authorList>
    </citation>
    <scope>NUCLEOTIDE SEQUENCE</scope>
    <source>
        <strain evidence="1">HN-11 Male</strain>
        <tissue evidence="1">Kidney and liver</tissue>
    </source>
</reference>
<evidence type="ECO:0000313" key="2">
    <source>
        <dbReference type="Proteomes" id="UP000770717"/>
    </source>
</evidence>
<accession>A0A8J6F6N5</accession>
<gene>
    <name evidence="1" type="ORF">GDO78_010497</name>
</gene>
<evidence type="ECO:0000313" key="1">
    <source>
        <dbReference type="EMBL" id="KAG9481290.1"/>
    </source>
</evidence>
<comment type="caution">
    <text evidence="1">The sequence shown here is derived from an EMBL/GenBank/DDBJ whole genome shotgun (WGS) entry which is preliminary data.</text>
</comment>
<protein>
    <submittedName>
        <fullName evidence="1">Uncharacterized protein</fullName>
    </submittedName>
</protein>
<organism evidence="1 2">
    <name type="scientific">Eleutherodactylus coqui</name>
    <name type="common">Puerto Rican coqui</name>
    <dbReference type="NCBI Taxonomy" id="57060"/>
    <lineage>
        <taxon>Eukaryota</taxon>
        <taxon>Metazoa</taxon>
        <taxon>Chordata</taxon>
        <taxon>Craniata</taxon>
        <taxon>Vertebrata</taxon>
        <taxon>Euteleostomi</taxon>
        <taxon>Amphibia</taxon>
        <taxon>Batrachia</taxon>
        <taxon>Anura</taxon>
        <taxon>Neobatrachia</taxon>
        <taxon>Hyloidea</taxon>
        <taxon>Eleutherodactylidae</taxon>
        <taxon>Eleutherodactylinae</taxon>
        <taxon>Eleutherodactylus</taxon>
        <taxon>Eleutherodactylus</taxon>
    </lineage>
</organism>
<dbReference type="PANTHER" id="PTHR44269:SF1">
    <property type="entry name" value="DEHYDROGENASE_REDUCTASE SDR FAMILY MEMBER 7"/>
    <property type="match status" value="1"/>
</dbReference>